<dbReference type="SUPFAM" id="SSF53254">
    <property type="entry name" value="Phosphoglycerate mutase-like"/>
    <property type="match status" value="1"/>
</dbReference>
<dbReference type="SMART" id="SM00855">
    <property type="entry name" value="PGAM"/>
    <property type="match status" value="1"/>
</dbReference>
<keyword evidence="2" id="KW-1185">Reference proteome</keyword>
<dbReference type="EMBL" id="SACQ01000011">
    <property type="protein sequence ID" value="RVU29292.1"/>
    <property type="molecule type" value="Genomic_DNA"/>
</dbReference>
<dbReference type="AlphaFoldDB" id="A0A437Q489"/>
<dbReference type="InterPro" id="IPR013078">
    <property type="entry name" value="His_Pase_superF_clade-1"/>
</dbReference>
<accession>A0A437Q489</accession>
<gene>
    <name evidence="1" type="ORF">EOE65_16840</name>
</gene>
<sequence length="181" mass="20146">MALYLIRHGETPAGKAYIGRTDAPLSTVGWEQMTAALKGYSPQQFAAIYSSPLQRCAAFAEQWSNSGHLLEPALQEYDFGILDGLSGAEAYADHRDVLLAFWEDPVNGTPPQAEQLRHFEQRVTHALSKIAKHHGDEDVLIFTHGGVIKLAIAHLRQQSLHTMFEIEAPHASVHRLDWSHT</sequence>
<dbReference type="PANTHER" id="PTHR48100:SF1">
    <property type="entry name" value="HISTIDINE PHOSPHATASE FAMILY PROTEIN-RELATED"/>
    <property type="match status" value="1"/>
</dbReference>
<organism evidence="1 2">
    <name type="scientific">Neptunomonas marina</name>
    <dbReference type="NCBI Taxonomy" id="1815562"/>
    <lineage>
        <taxon>Bacteria</taxon>
        <taxon>Pseudomonadati</taxon>
        <taxon>Pseudomonadota</taxon>
        <taxon>Gammaproteobacteria</taxon>
        <taxon>Oceanospirillales</taxon>
        <taxon>Oceanospirillaceae</taxon>
        <taxon>Neptunomonas</taxon>
    </lineage>
</organism>
<reference evidence="1 2" key="1">
    <citation type="submission" date="2019-01" db="EMBL/GenBank/DDBJ databases">
        <authorList>
            <person name="Chen W.-M."/>
        </authorList>
    </citation>
    <scope>NUCLEOTIDE SEQUENCE [LARGE SCALE GENOMIC DNA]</scope>
    <source>
        <strain evidence="1 2">HPM-16</strain>
    </source>
</reference>
<name>A0A437Q489_9GAMM</name>
<protein>
    <submittedName>
        <fullName evidence="1">Histidine phosphatase family protein</fullName>
    </submittedName>
</protein>
<dbReference type="InterPro" id="IPR029033">
    <property type="entry name" value="His_PPase_superfam"/>
</dbReference>
<dbReference type="RefSeq" id="WP_127695898.1">
    <property type="nucleotide sequence ID" value="NZ_SACQ01000011.1"/>
</dbReference>
<dbReference type="InterPro" id="IPR050275">
    <property type="entry name" value="PGM_Phosphatase"/>
</dbReference>
<dbReference type="GO" id="GO:0005737">
    <property type="term" value="C:cytoplasm"/>
    <property type="evidence" value="ECO:0007669"/>
    <property type="project" value="TreeGrafter"/>
</dbReference>
<comment type="caution">
    <text evidence="1">The sequence shown here is derived from an EMBL/GenBank/DDBJ whole genome shotgun (WGS) entry which is preliminary data.</text>
</comment>
<dbReference type="Proteomes" id="UP000282818">
    <property type="component" value="Unassembled WGS sequence"/>
</dbReference>
<evidence type="ECO:0000313" key="1">
    <source>
        <dbReference type="EMBL" id="RVU29292.1"/>
    </source>
</evidence>
<dbReference type="Gene3D" id="3.40.50.1240">
    <property type="entry name" value="Phosphoglycerate mutase-like"/>
    <property type="match status" value="1"/>
</dbReference>
<dbReference type="GO" id="GO:0016791">
    <property type="term" value="F:phosphatase activity"/>
    <property type="evidence" value="ECO:0007669"/>
    <property type="project" value="TreeGrafter"/>
</dbReference>
<dbReference type="PANTHER" id="PTHR48100">
    <property type="entry name" value="BROAD-SPECIFICITY PHOSPHATASE YOR283W-RELATED"/>
    <property type="match status" value="1"/>
</dbReference>
<evidence type="ECO:0000313" key="2">
    <source>
        <dbReference type="Proteomes" id="UP000282818"/>
    </source>
</evidence>
<dbReference type="Pfam" id="PF00300">
    <property type="entry name" value="His_Phos_1"/>
    <property type="match status" value="1"/>
</dbReference>
<dbReference type="CDD" id="cd07067">
    <property type="entry name" value="HP_PGM_like"/>
    <property type="match status" value="1"/>
</dbReference>
<proteinExistence type="predicted"/>